<proteinExistence type="predicted"/>
<name>A0A644VFL6_9ZZZZ</name>
<dbReference type="PROSITE" id="PS51257">
    <property type="entry name" value="PROKAR_LIPOPROTEIN"/>
    <property type="match status" value="1"/>
</dbReference>
<comment type="caution">
    <text evidence="1">The sequence shown here is derived from an EMBL/GenBank/DDBJ whole genome shotgun (WGS) entry which is preliminary data.</text>
</comment>
<sequence>MKITRFLSVIALALLTLSAASCNKEPEPIVLTGTWNIDTTQTKVFIKYDELKAQENPVAFNFLKDNVQNIRKNLIQPDQIIFSGTNSVVFKLPSGTSVEGTYVQLDNVYFQINISLFPEGIVCGSDNRNLEIYYPRDYVMGVISSILTPNDPPYSIFNEMVTDESGGIALFRR</sequence>
<dbReference type="EMBL" id="VSSQ01000297">
    <property type="protein sequence ID" value="MPL90179.1"/>
    <property type="molecule type" value="Genomic_DNA"/>
</dbReference>
<evidence type="ECO:0000313" key="1">
    <source>
        <dbReference type="EMBL" id="MPL90179.1"/>
    </source>
</evidence>
<gene>
    <name evidence="1" type="ORF">SDC9_36224</name>
</gene>
<protein>
    <submittedName>
        <fullName evidence="1">Uncharacterized protein</fullName>
    </submittedName>
</protein>
<accession>A0A644VFL6</accession>
<organism evidence="1">
    <name type="scientific">bioreactor metagenome</name>
    <dbReference type="NCBI Taxonomy" id="1076179"/>
    <lineage>
        <taxon>unclassified sequences</taxon>
        <taxon>metagenomes</taxon>
        <taxon>ecological metagenomes</taxon>
    </lineage>
</organism>
<reference evidence="1" key="1">
    <citation type="submission" date="2019-08" db="EMBL/GenBank/DDBJ databases">
        <authorList>
            <person name="Kucharzyk K."/>
            <person name="Murdoch R.W."/>
            <person name="Higgins S."/>
            <person name="Loffler F."/>
        </authorList>
    </citation>
    <scope>NUCLEOTIDE SEQUENCE</scope>
</reference>
<dbReference type="AlphaFoldDB" id="A0A644VFL6"/>